<dbReference type="InterPro" id="IPR002942">
    <property type="entry name" value="S4_RNA-bd"/>
</dbReference>
<dbReference type="GO" id="GO:0003723">
    <property type="term" value="F:RNA binding"/>
    <property type="evidence" value="ECO:0007669"/>
    <property type="project" value="UniProtKB-KW"/>
</dbReference>
<dbReference type="Gene3D" id="3.10.290.10">
    <property type="entry name" value="RNA-binding S4 domain"/>
    <property type="match status" value="1"/>
</dbReference>
<reference evidence="3" key="1">
    <citation type="journal article" date="2021" name="PeerJ">
        <title>Extensive microbial diversity within the chicken gut microbiome revealed by metagenomics and culture.</title>
        <authorList>
            <person name="Gilroy R."/>
            <person name="Ravi A."/>
            <person name="Getino M."/>
            <person name="Pursley I."/>
            <person name="Horton D.L."/>
            <person name="Alikhan N.F."/>
            <person name="Baker D."/>
            <person name="Gharbi K."/>
            <person name="Hall N."/>
            <person name="Watson M."/>
            <person name="Adriaenssens E.M."/>
            <person name="Foster-Nyarko E."/>
            <person name="Jarju S."/>
            <person name="Secka A."/>
            <person name="Antonio M."/>
            <person name="Oren A."/>
            <person name="Chaudhuri R.R."/>
            <person name="La Ragione R."/>
            <person name="Hildebrand F."/>
            <person name="Pallen M.J."/>
        </authorList>
    </citation>
    <scope>NUCLEOTIDE SEQUENCE</scope>
    <source>
        <strain evidence="3">CHK178-16964</strain>
    </source>
</reference>
<accession>A0A9D2HGZ5</accession>
<dbReference type="Gene3D" id="3.30.1370.160">
    <property type="match status" value="1"/>
</dbReference>
<comment type="caution">
    <text evidence="3">The sequence shown here is derived from an EMBL/GenBank/DDBJ whole genome shotgun (WGS) entry which is preliminary data.</text>
</comment>
<dbReference type="SUPFAM" id="SSF55174">
    <property type="entry name" value="Alpha-L RNA-binding motif"/>
    <property type="match status" value="1"/>
</dbReference>
<dbReference type="PROSITE" id="PS50889">
    <property type="entry name" value="S4"/>
    <property type="match status" value="1"/>
</dbReference>
<dbReference type="Gene3D" id="3.30.70.330">
    <property type="match status" value="1"/>
</dbReference>
<name>A0A9D2HGZ5_9FIRM</name>
<gene>
    <name evidence="3" type="ORF">IAA07_03390</name>
</gene>
<dbReference type="Proteomes" id="UP000823900">
    <property type="component" value="Unassembled WGS sequence"/>
</dbReference>
<dbReference type="InterPro" id="IPR040591">
    <property type="entry name" value="RqcP2_RBD"/>
</dbReference>
<sequence length="252" mass="28758">MEKEEYLLKKRLLELAELCFQRDVPAHSDFLNLNEQTIFYSIIRELPPVPYILAGGFELAERKIVCFLPSYMDESSFEPPVSCIRFTPLNARFAEDLTHRDYLGSVMNLGIDRCKTGDILLNDNETYLFCLEDMAPYIAGEMTRVRHTSVKTEICRPGEISYTPRFEEIEGSVASVRLDSVLALAFRCSRSKILPYIQGERVFINGKMAVSNSASLKEGDIVSVRGLGRFRYTGVRSETKKGRMFISVQKYC</sequence>
<evidence type="ECO:0000256" key="1">
    <source>
        <dbReference type="PROSITE-ProRule" id="PRU00182"/>
    </source>
</evidence>
<feature type="domain" description="RNA-binding S4" evidence="2">
    <location>
        <begin position="176"/>
        <end position="233"/>
    </location>
</feature>
<dbReference type="SMART" id="SM00363">
    <property type="entry name" value="S4"/>
    <property type="match status" value="1"/>
</dbReference>
<protein>
    <submittedName>
        <fullName evidence="3">RNA-binding protein</fullName>
    </submittedName>
</protein>
<evidence type="ECO:0000313" key="3">
    <source>
        <dbReference type="EMBL" id="HJA70610.1"/>
    </source>
</evidence>
<dbReference type="AlphaFoldDB" id="A0A9D2HGZ5"/>
<dbReference type="InterPro" id="IPR036986">
    <property type="entry name" value="S4_RNA-bd_sf"/>
</dbReference>
<dbReference type="InterPro" id="IPR012677">
    <property type="entry name" value="Nucleotide-bd_a/b_plait_sf"/>
</dbReference>
<dbReference type="CDD" id="cd00165">
    <property type="entry name" value="S4"/>
    <property type="match status" value="1"/>
</dbReference>
<organism evidence="3 4">
    <name type="scientific">Candidatus Lachnoclostridium stercoravium</name>
    <dbReference type="NCBI Taxonomy" id="2838633"/>
    <lineage>
        <taxon>Bacteria</taxon>
        <taxon>Bacillati</taxon>
        <taxon>Bacillota</taxon>
        <taxon>Clostridia</taxon>
        <taxon>Lachnospirales</taxon>
        <taxon>Lachnospiraceae</taxon>
    </lineage>
</organism>
<evidence type="ECO:0000259" key="2">
    <source>
        <dbReference type="SMART" id="SM00363"/>
    </source>
</evidence>
<keyword evidence="1" id="KW-0694">RNA-binding</keyword>
<dbReference type="Pfam" id="PF17774">
    <property type="entry name" value="YlmH_RBD"/>
    <property type="match status" value="1"/>
</dbReference>
<dbReference type="EMBL" id="DWZA01000029">
    <property type="protein sequence ID" value="HJA70610.1"/>
    <property type="molecule type" value="Genomic_DNA"/>
</dbReference>
<evidence type="ECO:0000313" key="4">
    <source>
        <dbReference type="Proteomes" id="UP000823900"/>
    </source>
</evidence>
<proteinExistence type="predicted"/>
<reference evidence="3" key="2">
    <citation type="submission" date="2021-04" db="EMBL/GenBank/DDBJ databases">
        <authorList>
            <person name="Gilroy R."/>
        </authorList>
    </citation>
    <scope>NUCLEOTIDE SEQUENCE</scope>
    <source>
        <strain evidence="3">CHK178-16964</strain>
    </source>
</reference>